<dbReference type="InterPro" id="IPR009000">
    <property type="entry name" value="Transl_B-barrel_sf"/>
</dbReference>
<dbReference type="InterPro" id="IPR056792">
    <property type="entry name" value="PRC_RimM"/>
</dbReference>
<comment type="function">
    <text evidence="5">An accessory protein needed during the final step in the assembly of 30S ribosomal subunit, possibly for assembly of the head region. Essential for efficient processing of 16S rRNA. May be needed both before and after RbfA during the maturation of 16S rRNA. It has affinity for free ribosomal 30S subunits but not for 70S ribosomes.</text>
</comment>
<dbReference type="EMBL" id="WSES01000010">
    <property type="protein sequence ID" value="MVW63864.1"/>
    <property type="molecule type" value="Genomic_DNA"/>
</dbReference>
<keyword evidence="1 5" id="KW-0963">Cytoplasm</keyword>
<dbReference type="HAMAP" id="MF_00014">
    <property type="entry name" value="Ribosome_mat_RimM"/>
    <property type="match status" value="1"/>
</dbReference>
<reference evidence="8 9" key="1">
    <citation type="submission" date="2019-12" db="EMBL/GenBank/DDBJ databases">
        <authorList>
            <person name="Li C."/>
            <person name="Zhao J."/>
        </authorList>
    </citation>
    <scope>NUCLEOTIDE SEQUENCE [LARGE SCALE GENOMIC DNA]</scope>
    <source>
        <strain evidence="8 9">NEAU-DD11</strain>
    </source>
</reference>
<keyword evidence="4 5" id="KW-0143">Chaperone</keyword>
<keyword evidence="9" id="KW-1185">Reference proteome</keyword>
<gene>
    <name evidence="5 8" type="primary">rimM</name>
    <name evidence="8" type="ORF">GPY61_28445</name>
</gene>
<evidence type="ECO:0000313" key="8">
    <source>
        <dbReference type="EMBL" id="MVW63864.1"/>
    </source>
</evidence>
<proteinExistence type="inferred from homology"/>
<feature type="domain" description="RimM N-terminal" evidence="6">
    <location>
        <begin position="22"/>
        <end position="103"/>
    </location>
</feature>
<dbReference type="PANTHER" id="PTHR33692">
    <property type="entry name" value="RIBOSOME MATURATION FACTOR RIMM"/>
    <property type="match status" value="1"/>
</dbReference>
<organism evidence="8 9">
    <name type="scientific">Massilia cellulosiltytica</name>
    <dbReference type="NCBI Taxonomy" id="2683234"/>
    <lineage>
        <taxon>Bacteria</taxon>
        <taxon>Pseudomonadati</taxon>
        <taxon>Pseudomonadota</taxon>
        <taxon>Betaproteobacteria</taxon>
        <taxon>Burkholderiales</taxon>
        <taxon>Oxalobacteraceae</taxon>
        <taxon>Telluria group</taxon>
        <taxon>Massilia</taxon>
    </lineage>
</organism>
<dbReference type="GO" id="GO:0043022">
    <property type="term" value="F:ribosome binding"/>
    <property type="evidence" value="ECO:0007669"/>
    <property type="project" value="InterPro"/>
</dbReference>
<dbReference type="Gene3D" id="2.30.30.240">
    <property type="entry name" value="PRC-barrel domain"/>
    <property type="match status" value="1"/>
</dbReference>
<evidence type="ECO:0000256" key="4">
    <source>
        <dbReference type="ARBA" id="ARBA00023186"/>
    </source>
</evidence>
<dbReference type="InterPro" id="IPR011033">
    <property type="entry name" value="PRC_barrel-like_sf"/>
</dbReference>
<dbReference type="GO" id="GO:0006364">
    <property type="term" value="P:rRNA processing"/>
    <property type="evidence" value="ECO:0007669"/>
    <property type="project" value="UniProtKB-UniRule"/>
</dbReference>
<evidence type="ECO:0000256" key="3">
    <source>
        <dbReference type="ARBA" id="ARBA00022552"/>
    </source>
</evidence>
<evidence type="ECO:0000313" key="9">
    <source>
        <dbReference type="Proteomes" id="UP000443353"/>
    </source>
</evidence>
<evidence type="ECO:0000256" key="5">
    <source>
        <dbReference type="HAMAP-Rule" id="MF_00014"/>
    </source>
</evidence>
<dbReference type="NCBIfam" id="TIGR02273">
    <property type="entry name" value="16S_RimM"/>
    <property type="match status" value="1"/>
</dbReference>
<dbReference type="GO" id="GO:0042274">
    <property type="term" value="P:ribosomal small subunit biogenesis"/>
    <property type="evidence" value="ECO:0007669"/>
    <property type="project" value="UniProtKB-UniRule"/>
</dbReference>
<dbReference type="Gene3D" id="2.40.30.60">
    <property type="entry name" value="RimM"/>
    <property type="match status" value="1"/>
</dbReference>
<dbReference type="SUPFAM" id="SSF50447">
    <property type="entry name" value="Translation proteins"/>
    <property type="match status" value="1"/>
</dbReference>
<dbReference type="Proteomes" id="UP000443353">
    <property type="component" value="Unassembled WGS sequence"/>
</dbReference>
<accession>A0A7X3G579</accession>
<dbReference type="PANTHER" id="PTHR33692:SF1">
    <property type="entry name" value="RIBOSOME MATURATION FACTOR RIMM"/>
    <property type="match status" value="1"/>
</dbReference>
<dbReference type="InterPro" id="IPR002676">
    <property type="entry name" value="RimM_N"/>
</dbReference>
<dbReference type="GO" id="GO:0005840">
    <property type="term" value="C:ribosome"/>
    <property type="evidence" value="ECO:0007669"/>
    <property type="project" value="InterPro"/>
</dbReference>
<sequence length="191" mass="20755">MTDSAAHSTSASAQAVPDDLIQVGHITGAYGLRGGVRVTPYSMDADALLSVKTWWIDKPSLRAVQMRNAKYHSGDVTATLVDVNDREAAEALKGATVQVSRSDFPELPEDEYYWTDLIGLDTVNLQGEALGKVSDMMHNGAQSILRITPVPDPNAAPDAKAPERLVPFVDQYVKTVDLQAKVITLDWGLDY</sequence>
<protein>
    <recommendedName>
        <fullName evidence="5">Ribosome maturation factor RimM</fullName>
    </recommendedName>
</protein>
<dbReference type="InterPro" id="IPR011961">
    <property type="entry name" value="RimM"/>
</dbReference>
<dbReference type="GO" id="GO:0005737">
    <property type="term" value="C:cytoplasm"/>
    <property type="evidence" value="ECO:0007669"/>
    <property type="project" value="UniProtKB-SubCell"/>
</dbReference>
<dbReference type="AlphaFoldDB" id="A0A7X3G579"/>
<comment type="domain">
    <text evidence="5">The PRC barrel domain binds ribosomal protein uS19.</text>
</comment>
<dbReference type="InterPro" id="IPR036976">
    <property type="entry name" value="RimM_N_sf"/>
</dbReference>
<evidence type="ECO:0000259" key="6">
    <source>
        <dbReference type="Pfam" id="PF01782"/>
    </source>
</evidence>
<dbReference type="RefSeq" id="WP_160410546.1">
    <property type="nucleotide sequence ID" value="NZ_WSES01000010.1"/>
</dbReference>
<evidence type="ECO:0000256" key="2">
    <source>
        <dbReference type="ARBA" id="ARBA00022517"/>
    </source>
</evidence>
<name>A0A7X3G579_9BURK</name>
<comment type="subcellular location">
    <subcellularLocation>
        <location evidence="5">Cytoplasm</location>
    </subcellularLocation>
</comment>
<dbReference type="Pfam" id="PF24986">
    <property type="entry name" value="PRC_RimM"/>
    <property type="match status" value="1"/>
</dbReference>
<dbReference type="Pfam" id="PF01782">
    <property type="entry name" value="RimM"/>
    <property type="match status" value="1"/>
</dbReference>
<comment type="subunit">
    <text evidence="5">Binds ribosomal protein uS19.</text>
</comment>
<comment type="caution">
    <text evidence="8">The sequence shown here is derived from an EMBL/GenBank/DDBJ whole genome shotgun (WGS) entry which is preliminary data.</text>
</comment>
<comment type="similarity">
    <text evidence="5">Belongs to the RimM family.</text>
</comment>
<evidence type="ECO:0000259" key="7">
    <source>
        <dbReference type="Pfam" id="PF24986"/>
    </source>
</evidence>
<feature type="domain" description="Ribosome maturation factor RimM PRC barrel" evidence="7">
    <location>
        <begin position="114"/>
        <end position="187"/>
    </location>
</feature>
<keyword evidence="2 5" id="KW-0690">Ribosome biogenesis</keyword>
<evidence type="ECO:0000256" key="1">
    <source>
        <dbReference type="ARBA" id="ARBA00022490"/>
    </source>
</evidence>
<keyword evidence="3 5" id="KW-0698">rRNA processing</keyword>
<dbReference type="SUPFAM" id="SSF50346">
    <property type="entry name" value="PRC-barrel domain"/>
    <property type="match status" value="1"/>
</dbReference>